<name>A0A9X4MY14_9FLAO</name>
<dbReference type="Proteomes" id="UP001152599">
    <property type="component" value="Unassembled WGS sequence"/>
</dbReference>
<dbReference type="RefSeq" id="WP_304420587.1">
    <property type="nucleotide sequence ID" value="NZ_JANCMU010000003.1"/>
</dbReference>
<feature type="domain" description="AraC effector-binding" evidence="1">
    <location>
        <begin position="187"/>
        <end position="343"/>
    </location>
</feature>
<gene>
    <name evidence="2" type="ORF">NMK71_06630</name>
</gene>
<evidence type="ECO:0000259" key="1">
    <source>
        <dbReference type="SMART" id="SM00871"/>
    </source>
</evidence>
<dbReference type="AlphaFoldDB" id="A0A9X4MY14"/>
<reference evidence="2" key="1">
    <citation type="submission" date="2022-07" db="EMBL/GenBank/DDBJ databases">
        <title>Description and genome-wide analysis of Profundicola chukchiensis gen. nov., sp. nov., marine bacteria isolated from bottom sediments of the Chukchi Sea.</title>
        <authorList>
            <person name="Romanenko L."/>
            <person name="Otstavnykh N."/>
            <person name="Kurilenko V."/>
            <person name="Eremeev V."/>
            <person name="Velansky P."/>
            <person name="Mikhailov V."/>
            <person name="Isaeva M."/>
        </authorList>
    </citation>
    <scope>NUCLEOTIDE SEQUENCE</scope>
    <source>
        <strain evidence="2">KMM 9713</strain>
    </source>
</reference>
<proteinExistence type="predicted"/>
<dbReference type="EMBL" id="JANCMU010000003">
    <property type="protein sequence ID" value="MDG4946084.1"/>
    <property type="molecule type" value="Genomic_DNA"/>
</dbReference>
<dbReference type="InterPro" id="IPR029442">
    <property type="entry name" value="GyrI-like"/>
</dbReference>
<dbReference type="InterPro" id="IPR010499">
    <property type="entry name" value="AraC_E-bd"/>
</dbReference>
<dbReference type="Gene3D" id="3.20.80.10">
    <property type="entry name" value="Regulatory factor, effector binding domain"/>
    <property type="match status" value="1"/>
</dbReference>
<protein>
    <submittedName>
        <fullName evidence="2">GyrI-like domain-containing protein</fullName>
    </submittedName>
</protein>
<accession>A0A9X4MY14</accession>
<sequence>MRNLLFALLLLVVGLAVLPLFLPKSMYVEEEYILDAPVEKVYSHFNDLQKFTKFDAWVQKDSAIVLEFSSPSYGEEASFSWKSEDSDLGNGSMTITETKLNEFIYYDVSFGDREGNLTEVIFQRMDDDKTRVIWSFDSGEVGYPFQVYNILMKGSVKANLRKGLENLNAILNKPLELDYKNQDVEKGGFQIIEQGPKKLFGVIQQTSIAGEEMNMAMTETFGLVKSYLMDANNLSEEQIGNPVVLWKQYDIEADNALFYCGYIFNEEVPEIDDLEYADIPGGKFLTTFHNGSYDSLYVTYNRMRKFASVQLFELSNDTYNVYLNNPEDTAEDELKTQVFIPIIE</sequence>
<dbReference type="Gene3D" id="3.30.530.20">
    <property type="match status" value="1"/>
</dbReference>
<comment type="caution">
    <text evidence="2">The sequence shown here is derived from an EMBL/GenBank/DDBJ whole genome shotgun (WGS) entry which is preliminary data.</text>
</comment>
<dbReference type="SUPFAM" id="SSF55136">
    <property type="entry name" value="Probable bacterial effector-binding domain"/>
    <property type="match status" value="1"/>
</dbReference>
<organism evidence="2 3">
    <name type="scientific">Profundicola chukchiensis</name>
    <dbReference type="NCBI Taxonomy" id="2961959"/>
    <lineage>
        <taxon>Bacteria</taxon>
        <taxon>Pseudomonadati</taxon>
        <taxon>Bacteroidota</taxon>
        <taxon>Flavobacteriia</taxon>
        <taxon>Flavobacteriales</taxon>
        <taxon>Weeksellaceae</taxon>
        <taxon>Profundicola</taxon>
    </lineage>
</organism>
<dbReference type="SMART" id="SM00871">
    <property type="entry name" value="AraC_E_bind"/>
    <property type="match status" value="1"/>
</dbReference>
<evidence type="ECO:0000313" key="3">
    <source>
        <dbReference type="Proteomes" id="UP001152599"/>
    </source>
</evidence>
<dbReference type="InterPro" id="IPR011256">
    <property type="entry name" value="Reg_factor_effector_dom_sf"/>
</dbReference>
<dbReference type="InterPro" id="IPR023393">
    <property type="entry name" value="START-like_dom_sf"/>
</dbReference>
<keyword evidence="3" id="KW-1185">Reference proteome</keyword>
<dbReference type="Pfam" id="PF06445">
    <property type="entry name" value="GyrI-like"/>
    <property type="match status" value="1"/>
</dbReference>
<evidence type="ECO:0000313" key="2">
    <source>
        <dbReference type="EMBL" id="MDG4946084.1"/>
    </source>
</evidence>
<dbReference type="SUPFAM" id="SSF55961">
    <property type="entry name" value="Bet v1-like"/>
    <property type="match status" value="1"/>
</dbReference>